<evidence type="ECO:0000313" key="3">
    <source>
        <dbReference type="EMBL" id="MBB5977783.1"/>
    </source>
</evidence>
<feature type="binding site" description="axial binding residue" evidence="2">
    <location>
        <position position="397"/>
    </location>
    <ligand>
        <name>heme</name>
        <dbReference type="ChEBI" id="CHEBI:30413"/>
    </ligand>
    <ligandPart>
        <name>Fe</name>
        <dbReference type="ChEBI" id="CHEBI:18248"/>
    </ligandPart>
</feature>
<dbReference type="GO" id="GO:0005506">
    <property type="term" value="F:iron ion binding"/>
    <property type="evidence" value="ECO:0007669"/>
    <property type="project" value="InterPro"/>
</dbReference>
<dbReference type="AlphaFoldDB" id="A0A841DGY4"/>
<dbReference type="GO" id="GO:0016705">
    <property type="term" value="F:oxidoreductase activity, acting on paired donors, with incorporation or reduction of molecular oxygen"/>
    <property type="evidence" value="ECO:0007669"/>
    <property type="project" value="InterPro"/>
</dbReference>
<reference evidence="3 4" key="1">
    <citation type="submission" date="2020-08" db="EMBL/GenBank/DDBJ databases">
        <title>Sequencing the genomes of 1000 actinobacteria strains.</title>
        <authorList>
            <person name="Klenk H.-P."/>
        </authorList>
    </citation>
    <scope>NUCLEOTIDE SEQUENCE [LARGE SCALE GENOMIC DNA]</scope>
    <source>
        <strain evidence="3 4">DSM 17294</strain>
    </source>
</reference>
<dbReference type="Gene3D" id="1.10.630.10">
    <property type="entry name" value="Cytochrome P450"/>
    <property type="match status" value="1"/>
</dbReference>
<dbReference type="PANTHER" id="PTHR24305:SF166">
    <property type="entry name" value="CYTOCHROME P450 12A4, MITOCHONDRIAL-RELATED"/>
    <property type="match status" value="1"/>
</dbReference>
<dbReference type="InterPro" id="IPR050121">
    <property type="entry name" value="Cytochrome_P450_monoxygenase"/>
</dbReference>
<dbReference type="InterPro" id="IPR036396">
    <property type="entry name" value="Cyt_P450_sf"/>
</dbReference>
<accession>A0A841DGY4</accession>
<dbReference type="RefSeq" id="WP_184831918.1">
    <property type="nucleotide sequence ID" value="NZ_BAAAVN010000011.1"/>
</dbReference>
<evidence type="ECO:0000256" key="1">
    <source>
        <dbReference type="ARBA" id="ARBA00010617"/>
    </source>
</evidence>
<keyword evidence="2" id="KW-0349">Heme</keyword>
<dbReference type="SUPFAM" id="SSF48264">
    <property type="entry name" value="Cytochrome P450"/>
    <property type="match status" value="1"/>
</dbReference>
<keyword evidence="2" id="KW-0479">Metal-binding</keyword>
<gene>
    <name evidence="3" type="ORF">HDA44_001124</name>
</gene>
<comment type="similarity">
    <text evidence="1">Belongs to the cytochrome P450 family.</text>
</comment>
<organism evidence="3 4">
    <name type="scientific">Kribbella solani</name>
    <dbReference type="NCBI Taxonomy" id="236067"/>
    <lineage>
        <taxon>Bacteria</taxon>
        <taxon>Bacillati</taxon>
        <taxon>Actinomycetota</taxon>
        <taxon>Actinomycetes</taxon>
        <taxon>Propionibacteriales</taxon>
        <taxon>Kribbellaceae</taxon>
        <taxon>Kribbella</taxon>
    </lineage>
</organism>
<dbReference type="Pfam" id="PF00067">
    <property type="entry name" value="p450"/>
    <property type="match status" value="1"/>
</dbReference>
<evidence type="ECO:0000313" key="4">
    <source>
        <dbReference type="Proteomes" id="UP000558997"/>
    </source>
</evidence>
<keyword evidence="2" id="KW-0408">Iron</keyword>
<comment type="caution">
    <text evidence="3">The sequence shown here is derived from an EMBL/GenBank/DDBJ whole genome shotgun (WGS) entry which is preliminary data.</text>
</comment>
<dbReference type="EMBL" id="JACHNF010000001">
    <property type="protein sequence ID" value="MBB5977783.1"/>
    <property type="molecule type" value="Genomic_DNA"/>
</dbReference>
<keyword evidence="4" id="KW-1185">Reference proteome</keyword>
<dbReference type="PANTHER" id="PTHR24305">
    <property type="entry name" value="CYTOCHROME P450"/>
    <property type="match status" value="1"/>
</dbReference>
<proteinExistence type="inferred from homology"/>
<evidence type="ECO:0000256" key="2">
    <source>
        <dbReference type="PIRSR" id="PIRSR602401-1"/>
    </source>
</evidence>
<dbReference type="GO" id="GO:0004497">
    <property type="term" value="F:monooxygenase activity"/>
    <property type="evidence" value="ECO:0007669"/>
    <property type="project" value="InterPro"/>
</dbReference>
<dbReference type="Proteomes" id="UP000558997">
    <property type="component" value="Unassembled WGS sequence"/>
</dbReference>
<dbReference type="InterPro" id="IPR002401">
    <property type="entry name" value="Cyt_P450_E_grp-I"/>
</dbReference>
<dbReference type="InterPro" id="IPR001128">
    <property type="entry name" value="Cyt_P450"/>
</dbReference>
<comment type="cofactor">
    <cofactor evidence="2">
        <name>heme</name>
        <dbReference type="ChEBI" id="CHEBI:30413"/>
    </cofactor>
</comment>
<dbReference type="GO" id="GO:0020037">
    <property type="term" value="F:heme binding"/>
    <property type="evidence" value="ECO:0007669"/>
    <property type="project" value="InterPro"/>
</dbReference>
<dbReference type="PRINTS" id="PR00463">
    <property type="entry name" value="EP450I"/>
</dbReference>
<dbReference type="PRINTS" id="PR00385">
    <property type="entry name" value="P450"/>
</dbReference>
<name>A0A841DGY4_9ACTN</name>
<sequence length="458" mass="50764">MSSAKPFGGSARHLRAMRISARELRSSPRQAFESLRTSESPRVLVVGHRRHVSIITDARLARDILADGGSFQKTGNIERLRYAIGDGTASCRFPKVAAHGNLDAWRNQKRAALHPAFVQAPQRVGRMIQEDADTVVTGWLETGAADLEDLIGPVVRSFACMYEPRSADSLLRLARTVVRTRAQLEQAVSSRVRLGFDRDFSWSTRVVQLLLSVDSCGRAVRARRQAMAVGMAESIGSSSPAGESSLLSELVTLAGHVTGTKPRPALLGSAANLFLAGWENTLTAAIWTLYLLAGHGEVQEWLASAPDETSRQRRLNATIKEGLRLYPPVWSIPREVAHERRIGDEVFKPGELLLLSPWIYHHRPADWRAPEKFEPARFMTHESRAFYIPFGVGPRRCQGQATAVRQLTTLVDRICARAHLELVNGSLQPHFGMVQYPIGQVHISVLDRTKPRVTGDSW</sequence>
<protein>
    <submittedName>
        <fullName evidence="3">Cytochrome P450</fullName>
    </submittedName>
</protein>